<dbReference type="AlphaFoldDB" id="A0A6J3KAG5"/>
<protein>
    <submittedName>
        <fullName evidence="3">Uncharacterized protein LOC117233373 isoform X1</fullName>
    </submittedName>
</protein>
<proteinExistence type="predicted"/>
<feature type="region of interest" description="Disordered" evidence="1">
    <location>
        <begin position="193"/>
        <end position="225"/>
    </location>
</feature>
<feature type="compositionally biased region" description="Polar residues" evidence="1">
    <location>
        <begin position="60"/>
        <end position="78"/>
    </location>
</feature>
<feature type="compositionally biased region" description="Polar residues" evidence="1">
    <location>
        <begin position="17"/>
        <end position="34"/>
    </location>
</feature>
<gene>
    <name evidence="3" type="primary">LOC117233373</name>
</gene>
<keyword evidence="2" id="KW-1185">Reference proteome</keyword>
<dbReference type="GeneID" id="117233373"/>
<feature type="region of interest" description="Disordered" evidence="1">
    <location>
        <begin position="1"/>
        <end position="38"/>
    </location>
</feature>
<dbReference type="KEGG" id="bvk:117233373"/>
<dbReference type="RefSeq" id="XP_033349496.1">
    <property type="nucleotide sequence ID" value="XM_033493605.1"/>
</dbReference>
<feature type="region of interest" description="Disordered" evidence="1">
    <location>
        <begin position="50"/>
        <end position="124"/>
    </location>
</feature>
<feature type="compositionally biased region" description="Basic and acidic residues" evidence="1">
    <location>
        <begin position="103"/>
        <end position="124"/>
    </location>
</feature>
<evidence type="ECO:0000313" key="2">
    <source>
        <dbReference type="Proteomes" id="UP000504631"/>
    </source>
</evidence>
<accession>A0A6J3KAG5</accession>
<evidence type="ECO:0000256" key="1">
    <source>
        <dbReference type="SAM" id="MobiDB-lite"/>
    </source>
</evidence>
<feature type="compositionally biased region" description="Basic and acidic residues" evidence="1">
    <location>
        <begin position="216"/>
        <end position="225"/>
    </location>
</feature>
<dbReference type="Proteomes" id="UP000504631">
    <property type="component" value="Unplaced"/>
</dbReference>
<reference evidence="3" key="1">
    <citation type="submission" date="2025-08" db="UniProtKB">
        <authorList>
            <consortium name="RefSeq"/>
        </authorList>
    </citation>
    <scope>IDENTIFICATION</scope>
    <source>
        <tissue evidence="3">Muscle</tissue>
    </source>
</reference>
<name>A0A6J3KAG5_9HYME</name>
<organism evidence="2 3">
    <name type="scientific">Bombus vosnesenskii</name>
    <dbReference type="NCBI Taxonomy" id="207650"/>
    <lineage>
        <taxon>Eukaryota</taxon>
        <taxon>Metazoa</taxon>
        <taxon>Ecdysozoa</taxon>
        <taxon>Arthropoda</taxon>
        <taxon>Hexapoda</taxon>
        <taxon>Insecta</taxon>
        <taxon>Pterygota</taxon>
        <taxon>Neoptera</taxon>
        <taxon>Endopterygota</taxon>
        <taxon>Hymenoptera</taxon>
        <taxon>Apocrita</taxon>
        <taxon>Aculeata</taxon>
        <taxon>Apoidea</taxon>
        <taxon>Anthophila</taxon>
        <taxon>Apidae</taxon>
        <taxon>Bombus</taxon>
        <taxon>Pyrobombus</taxon>
    </lineage>
</organism>
<sequence>MSEYSTDSLEDAKEISSRNQNSLHGKCKSGSNLKPTKICNVDLPTDLSLIQKRGKGKTYIGSNETTPNTHKDTGTASGRNAIIANRELVDASKRQCPASSRNGKRDVADRLKRNNTDNSRREDGVNKEVSARCTKRFSKTFTTKRSCCPKDIPMAMKTDKKLGNVLAPKVQQARKPCSYLELYRRRFNGPQYKVRSPEGSTLSVCGDSEREELSDDDTRSLVTPRDDQSELSFYRRIIEGSTDPTALANRSTKTVRGSAFQDTDTIFCSSKMAKHNTSDDKSKSLGYRPYTIEEYKTLSIPKLDRSLGPDKVEMQAKREWLMRRRSYGNSVSARNRQRILLQAHRIKTKDTTAEKCFLPLKDQQIDAKIQDDSMSLAIFEDQEIAQKNSDIDGDMYTKKNRDVCKKPSSRRSSRKFERRSSFCSSLNSYDIIEDSYLESLRQRHLYEKEMVDRIINQTLCS</sequence>
<evidence type="ECO:0000313" key="3">
    <source>
        <dbReference type="RefSeq" id="XP_033349496.1"/>
    </source>
</evidence>